<dbReference type="InterPro" id="IPR045090">
    <property type="entry name" value="Pept_M3A_M3B"/>
</dbReference>
<dbReference type="OrthoDB" id="534666at2759"/>
<evidence type="ECO:0000256" key="7">
    <source>
        <dbReference type="RuleBase" id="RU003435"/>
    </source>
</evidence>
<evidence type="ECO:0000256" key="1">
    <source>
        <dbReference type="ARBA" id="ARBA00006040"/>
    </source>
</evidence>
<evidence type="ECO:0000256" key="5">
    <source>
        <dbReference type="ARBA" id="ARBA00022833"/>
    </source>
</evidence>
<evidence type="ECO:0000313" key="10">
    <source>
        <dbReference type="Proteomes" id="UP000020467"/>
    </source>
</evidence>
<comment type="cofactor">
    <cofactor evidence="7">
        <name>Zn(2+)</name>
        <dbReference type="ChEBI" id="CHEBI:29105"/>
    </cofactor>
    <text evidence="7">Binds 1 zinc ion.</text>
</comment>
<dbReference type="GO" id="GO:0004222">
    <property type="term" value="F:metalloendopeptidase activity"/>
    <property type="evidence" value="ECO:0007669"/>
    <property type="project" value="InterPro"/>
</dbReference>
<keyword evidence="4 7" id="KW-0378">Hydrolase</keyword>
<dbReference type="KEGG" id="cfj:CFIO01_07095"/>
<keyword evidence="5 7" id="KW-0862">Zinc</keyword>
<evidence type="ECO:0000256" key="6">
    <source>
        <dbReference type="ARBA" id="ARBA00023049"/>
    </source>
</evidence>
<dbReference type="GO" id="GO:0046872">
    <property type="term" value="F:metal ion binding"/>
    <property type="evidence" value="ECO:0007669"/>
    <property type="project" value="UniProtKB-UniRule"/>
</dbReference>
<comment type="caution">
    <text evidence="9">The sequence shown here is derived from an EMBL/GenBank/DDBJ whole genome shotgun (WGS) entry which is preliminary data.</text>
</comment>
<dbReference type="InterPro" id="IPR024080">
    <property type="entry name" value="Neurolysin/TOP_N"/>
</dbReference>
<name>A0A010RCJ8_9PEZI</name>
<keyword evidence="6 7" id="KW-0482">Metalloprotease</keyword>
<dbReference type="InterPro" id="IPR001567">
    <property type="entry name" value="Pept_M3A_M3B_dom"/>
</dbReference>
<evidence type="ECO:0000256" key="4">
    <source>
        <dbReference type="ARBA" id="ARBA00022801"/>
    </source>
</evidence>
<comment type="similarity">
    <text evidence="1 7">Belongs to the peptidase M3 family.</text>
</comment>
<dbReference type="Gene3D" id="1.10.1370.10">
    <property type="entry name" value="Neurolysin, domain 3"/>
    <property type="match status" value="2"/>
</dbReference>
<organism evidence="9 10">
    <name type="scientific">Colletotrichum fioriniae PJ7</name>
    <dbReference type="NCBI Taxonomy" id="1445577"/>
    <lineage>
        <taxon>Eukaryota</taxon>
        <taxon>Fungi</taxon>
        <taxon>Dikarya</taxon>
        <taxon>Ascomycota</taxon>
        <taxon>Pezizomycotina</taxon>
        <taxon>Sordariomycetes</taxon>
        <taxon>Hypocreomycetidae</taxon>
        <taxon>Glomerellales</taxon>
        <taxon>Glomerellaceae</taxon>
        <taxon>Colletotrichum</taxon>
        <taxon>Colletotrichum acutatum species complex</taxon>
    </lineage>
</organism>
<dbReference type="EMBL" id="JARH01000900">
    <property type="protein sequence ID" value="EXF75459.1"/>
    <property type="molecule type" value="Genomic_DNA"/>
</dbReference>
<evidence type="ECO:0000313" key="9">
    <source>
        <dbReference type="EMBL" id="EXF75459.1"/>
    </source>
</evidence>
<dbReference type="Pfam" id="PF01432">
    <property type="entry name" value="Peptidase_M3"/>
    <property type="match status" value="2"/>
</dbReference>
<evidence type="ECO:0000256" key="3">
    <source>
        <dbReference type="ARBA" id="ARBA00022723"/>
    </source>
</evidence>
<dbReference type="CDD" id="cd06455">
    <property type="entry name" value="M3A_TOP"/>
    <property type="match status" value="1"/>
</dbReference>
<dbReference type="Proteomes" id="UP000020467">
    <property type="component" value="Unassembled WGS sequence"/>
</dbReference>
<feature type="domain" description="Peptidase M3A/M3B catalytic" evidence="8">
    <location>
        <begin position="232"/>
        <end position="489"/>
    </location>
</feature>
<dbReference type="GO" id="GO:0006518">
    <property type="term" value="P:peptide metabolic process"/>
    <property type="evidence" value="ECO:0007669"/>
    <property type="project" value="TreeGrafter"/>
</dbReference>
<evidence type="ECO:0000256" key="2">
    <source>
        <dbReference type="ARBA" id="ARBA00022670"/>
    </source>
</evidence>
<dbReference type="PANTHER" id="PTHR11804:SF84">
    <property type="entry name" value="SACCHAROLYSIN"/>
    <property type="match status" value="1"/>
</dbReference>
<proteinExistence type="inferred from homology"/>
<dbReference type="SUPFAM" id="SSF55486">
    <property type="entry name" value="Metalloproteases ('zincins'), catalytic domain"/>
    <property type="match status" value="2"/>
</dbReference>
<protein>
    <submittedName>
        <fullName evidence="9">Peptidase family M3</fullName>
    </submittedName>
</protein>
<accession>A0A010RCJ8</accession>
<gene>
    <name evidence="9" type="ORF">CFIO01_07095</name>
</gene>
<sequence>MQSPTPEINAPMPRQPPQPLSRVLAADEIVPMVQRVLATQRAARENAAATITPSQATFANTIVPFLRADDETQGEAGSFSVLRFSGPDKATSEAVEDAMRLWSASTAERLRMKGVYELVDAVRERDERELGDEERRIVRDLWLDHRGAGHGVLDGEGIRVYLERRERIEELKRAFRKNLYKGGGGLWFTEAELEGVPRAEMERWKVGREDDVPEGWGKRFVTLERADYDAVLRHARDPETRRRVYVAFDNRFPENVPLFKEMLVLRDENARMLGYGNHAEFRIERRVAPSTEWVEGFLERLSKGLEPRGREEMARIAERKRIDLGIVGDAINEEKGGEEGNIPPWDFEYYARFLEEEADVDQEMISEYFPLNHTLSAMLGLFTEFLGLEFEPIPDDDLVGKIWDKDVQVWAVWEGRGERKGEFVGYLYTDVLWREGKYRTACNVNLQCGFLKEDGSRVYPATVLMCAFQPPTAASCALLKHHEVVTLFHGTPEPAPFFILTPCTLLSSNLILETPFPESARWGWHIAHIFHAELGHGLHDLVSRTKHTRFHGTRVAPDFGEAPSTMLEKWCWMPDELVKVGRHYTRVDPAYMAKWKKDHPDGEEPPPETMPKELVEKLVQSQKLNRGLWFLRQLVFASFDMMVNNQESTEALRELDEVKLYNDLQDSMTLKPNPDERGYGLVHSTHLIELYDAGYYAYMSAQAFAASFFESCFAKDPRSPEAWDRYRHGILEYGGSRDEMEMMTEFLGREPGPDALLGSLGLLESDESDVDGVEPAAESI</sequence>
<feature type="domain" description="Peptidase M3A/M3B catalytic" evidence="8">
    <location>
        <begin position="528"/>
        <end position="761"/>
    </location>
</feature>
<dbReference type="AlphaFoldDB" id="A0A010RCJ8"/>
<dbReference type="GO" id="GO:0006508">
    <property type="term" value="P:proteolysis"/>
    <property type="evidence" value="ECO:0007669"/>
    <property type="project" value="UniProtKB-KW"/>
</dbReference>
<keyword evidence="10" id="KW-1185">Reference proteome</keyword>
<reference evidence="9 10" key="1">
    <citation type="submission" date="2014-02" db="EMBL/GenBank/DDBJ databases">
        <title>The genome sequence of Colletotrichum fioriniae PJ7.</title>
        <authorList>
            <person name="Baroncelli R."/>
            <person name="Thon M.R."/>
        </authorList>
    </citation>
    <scope>NUCLEOTIDE SEQUENCE [LARGE SCALE GENOMIC DNA]</scope>
    <source>
        <strain evidence="9 10">PJ7</strain>
    </source>
</reference>
<dbReference type="GO" id="GO:0005758">
    <property type="term" value="C:mitochondrial intermembrane space"/>
    <property type="evidence" value="ECO:0007669"/>
    <property type="project" value="TreeGrafter"/>
</dbReference>
<keyword evidence="2 7" id="KW-0645">Protease</keyword>
<dbReference type="Gene3D" id="1.20.1050.40">
    <property type="entry name" value="Endopeptidase. Chain P, domain 1"/>
    <property type="match status" value="1"/>
</dbReference>
<dbReference type="eggNOG" id="KOG2089">
    <property type="taxonomic scope" value="Eukaryota"/>
</dbReference>
<keyword evidence="3 7" id="KW-0479">Metal-binding</keyword>
<evidence type="ECO:0000259" key="8">
    <source>
        <dbReference type="Pfam" id="PF01432"/>
    </source>
</evidence>
<dbReference type="PANTHER" id="PTHR11804">
    <property type="entry name" value="PROTEASE M3 THIMET OLIGOPEPTIDASE-RELATED"/>
    <property type="match status" value="1"/>
</dbReference>
<dbReference type="HOGENOM" id="CLU_001805_1_1_1"/>
<dbReference type="InterPro" id="IPR024077">
    <property type="entry name" value="Neurolysin/TOP_dom2"/>
</dbReference>